<sequence>GADYHKLDPTGRIQDVTPHRRQTACKCSNPEKSPGALVIGCALRHCSQSITARVNEGLWPITAEIEQEAGFSLDSPWLSHLGLNSTLPLMALMSMKMPNTEYCRTINLSASDVCPKPSGWCSLRRSPHQYHS</sequence>
<feature type="non-terminal residue" evidence="1">
    <location>
        <position position="1"/>
    </location>
</feature>
<keyword evidence="2" id="KW-1185">Reference proteome</keyword>
<gene>
    <name evidence="1" type="ORF">PLEPLA_LOCUS21188</name>
</gene>
<dbReference type="Proteomes" id="UP001153269">
    <property type="component" value="Unassembled WGS sequence"/>
</dbReference>
<evidence type="ECO:0000313" key="1">
    <source>
        <dbReference type="EMBL" id="CAB1433100.1"/>
    </source>
</evidence>
<protein>
    <submittedName>
        <fullName evidence="1">Uncharacterized protein</fullName>
    </submittedName>
</protein>
<dbReference type="EMBL" id="CADEAL010001519">
    <property type="protein sequence ID" value="CAB1433100.1"/>
    <property type="molecule type" value="Genomic_DNA"/>
</dbReference>
<evidence type="ECO:0000313" key="2">
    <source>
        <dbReference type="Proteomes" id="UP001153269"/>
    </source>
</evidence>
<reference evidence="1" key="1">
    <citation type="submission" date="2020-03" db="EMBL/GenBank/DDBJ databases">
        <authorList>
            <person name="Weist P."/>
        </authorList>
    </citation>
    <scope>NUCLEOTIDE SEQUENCE</scope>
</reference>
<name>A0A9N7UKG6_PLEPL</name>
<dbReference type="AlphaFoldDB" id="A0A9N7UKG6"/>
<organism evidence="1 2">
    <name type="scientific">Pleuronectes platessa</name>
    <name type="common">European plaice</name>
    <dbReference type="NCBI Taxonomy" id="8262"/>
    <lineage>
        <taxon>Eukaryota</taxon>
        <taxon>Metazoa</taxon>
        <taxon>Chordata</taxon>
        <taxon>Craniata</taxon>
        <taxon>Vertebrata</taxon>
        <taxon>Euteleostomi</taxon>
        <taxon>Actinopterygii</taxon>
        <taxon>Neopterygii</taxon>
        <taxon>Teleostei</taxon>
        <taxon>Neoteleostei</taxon>
        <taxon>Acanthomorphata</taxon>
        <taxon>Carangaria</taxon>
        <taxon>Pleuronectiformes</taxon>
        <taxon>Pleuronectoidei</taxon>
        <taxon>Pleuronectidae</taxon>
        <taxon>Pleuronectes</taxon>
    </lineage>
</organism>
<comment type="caution">
    <text evidence="1">The sequence shown here is derived from an EMBL/GenBank/DDBJ whole genome shotgun (WGS) entry which is preliminary data.</text>
</comment>
<proteinExistence type="predicted"/>
<accession>A0A9N7UKG6</accession>